<dbReference type="KEGG" id="sgra:EX895_005115"/>
<dbReference type="InterPro" id="IPR012951">
    <property type="entry name" value="BBE"/>
</dbReference>
<feature type="domain" description="FAD-binding PCMH-type" evidence="7">
    <location>
        <begin position="81"/>
        <end position="257"/>
    </location>
</feature>
<dbReference type="PROSITE" id="PS51387">
    <property type="entry name" value="FAD_PCMH"/>
    <property type="match status" value="1"/>
</dbReference>
<keyword evidence="6" id="KW-0732">Signal</keyword>
<evidence type="ECO:0000256" key="6">
    <source>
        <dbReference type="SAM" id="SignalP"/>
    </source>
</evidence>
<keyword evidence="9" id="KW-1185">Reference proteome</keyword>
<accession>A0A4U7KPK9</accession>
<dbReference type="RefSeq" id="XP_029738275.1">
    <property type="nucleotide sequence ID" value="XM_029885709.1"/>
</dbReference>
<name>A0A4U7KPK9_9BASI</name>
<dbReference type="InterPro" id="IPR016169">
    <property type="entry name" value="FAD-bd_PCMH_sub2"/>
</dbReference>
<keyword evidence="4" id="KW-0274">FAD</keyword>
<dbReference type="InterPro" id="IPR036318">
    <property type="entry name" value="FAD-bd_PCMH-like_sf"/>
</dbReference>
<dbReference type="EMBL" id="SRRM01000018">
    <property type="protein sequence ID" value="TKY86290.1"/>
    <property type="molecule type" value="Genomic_DNA"/>
</dbReference>
<evidence type="ECO:0000313" key="9">
    <source>
        <dbReference type="Proteomes" id="UP000306050"/>
    </source>
</evidence>
<dbReference type="GeneID" id="40728010"/>
<keyword evidence="3" id="KW-0285">Flavoprotein</keyword>
<protein>
    <recommendedName>
        <fullName evidence="7">FAD-binding PCMH-type domain-containing protein</fullName>
    </recommendedName>
</protein>
<dbReference type="AlphaFoldDB" id="A0A4U7KPK9"/>
<evidence type="ECO:0000256" key="1">
    <source>
        <dbReference type="ARBA" id="ARBA00001974"/>
    </source>
</evidence>
<dbReference type="Pfam" id="PF08031">
    <property type="entry name" value="BBE"/>
    <property type="match status" value="1"/>
</dbReference>
<comment type="cofactor">
    <cofactor evidence="1">
        <name>FAD</name>
        <dbReference type="ChEBI" id="CHEBI:57692"/>
    </cofactor>
</comment>
<evidence type="ECO:0000313" key="8">
    <source>
        <dbReference type="EMBL" id="TKY86290.1"/>
    </source>
</evidence>
<dbReference type="PANTHER" id="PTHR42973:SF39">
    <property type="entry name" value="FAD-BINDING PCMH-TYPE DOMAIN-CONTAINING PROTEIN"/>
    <property type="match status" value="1"/>
</dbReference>
<dbReference type="OrthoDB" id="407275at2759"/>
<dbReference type="InterPro" id="IPR050416">
    <property type="entry name" value="FAD-linked_Oxidoreductase"/>
</dbReference>
<evidence type="ECO:0000256" key="4">
    <source>
        <dbReference type="ARBA" id="ARBA00022827"/>
    </source>
</evidence>
<organism evidence="8 9">
    <name type="scientific">Sporisorium graminicola</name>
    <dbReference type="NCBI Taxonomy" id="280036"/>
    <lineage>
        <taxon>Eukaryota</taxon>
        <taxon>Fungi</taxon>
        <taxon>Dikarya</taxon>
        <taxon>Basidiomycota</taxon>
        <taxon>Ustilaginomycotina</taxon>
        <taxon>Ustilaginomycetes</taxon>
        <taxon>Ustilaginales</taxon>
        <taxon>Ustilaginaceae</taxon>
        <taxon>Sporisorium</taxon>
    </lineage>
</organism>
<comment type="similarity">
    <text evidence="2">Belongs to the oxygen-dependent FAD-linked oxidoreductase family.</text>
</comment>
<evidence type="ECO:0000256" key="2">
    <source>
        <dbReference type="ARBA" id="ARBA00005466"/>
    </source>
</evidence>
<dbReference type="Gene3D" id="3.40.462.20">
    <property type="match status" value="1"/>
</dbReference>
<keyword evidence="5" id="KW-0560">Oxidoreductase</keyword>
<proteinExistence type="inferred from homology"/>
<dbReference type="GO" id="GO:0071949">
    <property type="term" value="F:FAD binding"/>
    <property type="evidence" value="ECO:0007669"/>
    <property type="project" value="InterPro"/>
</dbReference>
<dbReference type="SUPFAM" id="SSF56176">
    <property type="entry name" value="FAD-binding/transporter-associated domain-like"/>
    <property type="match status" value="1"/>
</dbReference>
<dbReference type="Pfam" id="PF01565">
    <property type="entry name" value="FAD_binding_4"/>
    <property type="match status" value="1"/>
</dbReference>
<evidence type="ECO:0000256" key="5">
    <source>
        <dbReference type="ARBA" id="ARBA00023002"/>
    </source>
</evidence>
<dbReference type="Proteomes" id="UP000306050">
    <property type="component" value="Chromosome SGRAM_5"/>
</dbReference>
<feature type="signal peptide" evidence="6">
    <location>
        <begin position="1"/>
        <end position="23"/>
    </location>
</feature>
<evidence type="ECO:0000259" key="7">
    <source>
        <dbReference type="PROSITE" id="PS51387"/>
    </source>
</evidence>
<dbReference type="PANTHER" id="PTHR42973">
    <property type="entry name" value="BINDING OXIDOREDUCTASE, PUTATIVE (AFU_ORTHOLOGUE AFUA_1G17690)-RELATED"/>
    <property type="match status" value="1"/>
</dbReference>
<comment type="caution">
    <text evidence="8">The sequence shown here is derived from an EMBL/GenBank/DDBJ whole genome shotgun (WGS) entry which is preliminary data.</text>
</comment>
<dbReference type="InterPro" id="IPR006094">
    <property type="entry name" value="Oxid_FAD_bind_N"/>
</dbReference>
<sequence>MYTPTRALGWAVLLALTSTVATAFPLYTFNNDAEGRTLFPRADGNITASLQDCLQSSGGYERAYNASSSYSTLSSSYNPIFDYKPFVIAVPSTVDQVSSIVRCVAAQNGTQKLTPKSGGHSYEAYSLGGHDGSVVIDLRLLDSVSVDTASKLATVGPGVRLGTLATQIWDQGKFALPHGTCPLVGVSGHALGGGFGFTTRAWGFLLDRITQIKMVDVNGTVQTVDKDTNTDLWWALRGAGSNNFGVVTEFTFSLLDGPTSTLNYAYSYKTNADCAKAIVALQNMTLATDAEQGFEPEFGGELLIAGEGGGDFDGNACQLSGQHIDTTQSDHDALIQRFHNKAGITSAESSVRPFDNWLSALEDIMGSLNVTSSGVNSDHEQFYAKSLVQPSVATYDYDSGLALVEKLNSYAGLQGTGNSISFDFLGPLSYPSANVSSDEASFNAHGSSFVYQFYSYGFPDNSNADGQQQVWQAFDDLVETAKSSNSDAAWGAYVNYIDARQEDWAQAYYGNGVARLKALKEVWDAKDVFWFPQGLSSA</sequence>
<gene>
    <name evidence="8" type="ORF">EX895_005115</name>
</gene>
<evidence type="ECO:0000256" key="3">
    <source>
        <dbReference type="ARBA" id="ARBA00022630"/>
    </source>
</evidence>
<dbReference type="GO" id="GO:0016491">
    <property type="term" value="F:oxidoreductase activity"/>
    <property type="evidence" value="ECO:0007669"/>
    <property type="project" value="UniProtKB-KW"/>
</dbReference>
<feature type="chain" id="PRO_5020906625" description="FAD-binding PCMH-type domain-containing protein" evidence="6">
    <location>
        <begin position="24"/>
        <end position="538"/>
    </location>
</feature>
<dbReference type="Gene3D" id="3.30.465.10">
    <property type="match status" value="1"/>
</dbReference>
<reference evidence="8 9" key="1">
    <citation type="submission" date="2019-05" db="EMBL/GenBank/DDBJ databases">
        <title>Sporisorium graminicola CBS 10092 draft sequencing and annotation.</title>
        <authorList>
            <person name="Solano-Gonzalez S."/>
            <person name="Caddick M.X."/>
            <person name="Darby A."/>
        </authorList>
    </citation>
    <scope>NUCLEOTIDE SEQUENCE [LARGE SCALE GENOMIC DNA]</scope>
    <source>
        <strain evidence="8 9">CBS 10092</strain>
    </source>
</reference>
<dbReference type="InterPro" id="IPR016166">
    <property type="entry name" value="FAD-bd_PCMH"/>
</dbReference>